<name>A0ABV4DZQ1_9CLOT</name>
<dbReference type="PANTHER" id="PTHR38431:SF1">
    <property type="entry name" value="BLL2305 PROTEIN"/>
    <property type="match status" value="1"/>
</dbReference>
<feature type="domain" description="Helix-turn-helix" evidence="2">
    <location>
        <begin position="7"/>
        <end position="55"/>
    </location>
</feature>
<dbReference type="PANTHER" id="PTHR38431">
    <property type="entry name" value="BLL2305 PROTEIN"/>
    <property type="match status" value="1"/>
</dbReference>
<evidence type="ECO:0000259" key="1">
    <source>
        <dbReference type="Pfam" id="PF12727"/>
    </source>
</evidence>
<organism evidence="3 4">
    <name type="scientific">Clostridium lapidicellarium</name>
    <dbReference type="NCBI Taxonomy" id="3240931"/>
    <lineage>
        <taxon>Bacteria</taxon>
        <taxon>Bacillati</taxon>
        <taxon>Bacillota</taxon>
        <taxon>Clostridia</taxon>
        <taxon>Eubacteriales</taxon>
        <taxon>Clostridiaceae</taxon>
        <taxon>Clostridium</taxon>
    </lineage>
</organism>
<dbReference type="Proteomes" id="UP001565220">
    <property type="component" value="Unassembled WGS sequence"/>
</dbReference>
<accession>A0ABV4DZQ1</accession>
<evidence type="ECO:0000313" key="4">
    <source>
        <dbReference type="Proteomes" id="UP001565220"/>
    </source>
</evidence>
<protein>
    <submittedName>
        <fullName evidence="3">Substrate-binding domain-containing protein</fullName>
    </submittedName>
</protein>
<dbReference type="NCBIfam" id="TIGR01764">
    <property type="entry name" value="excise"/>
    <property type="match status" value="1"/>
</dbReference>
<gene>
    <name evidence="3" type="ORF">AB8S09_12145</name>
</gene>
<feature type="domain" description="PBP" evidence="1">
    <location>
        <begin position="98"/>
        <end position="286"/>
    </location>
</feature>
<evidence type="ECO:0000313" key="3">
    <source>
        <dbReference type="EMBL" id="MEY8764381.1"/>
    </source>
</evidence>
<proteinExistence type="predicted"/>
<dbReference type="InterPro" id="IPR041657">
    <property type="entry name" value="HTH_17"/>
</dbReference>
<reference evidence="3 4" key="1">
    <citation type="submission" date="2024-08" db="EMBL/GenBank/DDBJ databases">
        <title>Clostridium lapicellarii sp. nov., and Clostridium renhuaiense sp. nov., two species isolated from the mud in a fermentation cellar used for producing sauce-flavour Chinese liquors.</title>
        <authorList>
            <person name="Yang F."/>
            <person name="Wang H."/>
            <person name="Chen L.Q."/>
            <person name="Zhou N."/>
            <person name="Lu J.J."/>
            <person name="Pu X.X."/>
            <person name="Wan B."/>
            <person name="Wang L."/>
            <person name="Liu S.J."/>
        </authorList>
    </citation>
    <scope>NUCLEOTIDE SEQUENCE [LARGE SCALE GENOMIC DNA]</scope>
    <source>
        <strain evidence="3 4">MT-113</strain>
    </source>
</reference>
<dbReference type="Pfam" id="PF12727">
    <property type="entry name" value="PBP_like"/>
    <property type="match status" value="1"/>
</dbReference>
<dbReference type="Gene3D" id="3.40.190.10">
    <property type="entry name" value="Periplasmic binding protein-like II"/>
    <property type="match status" value="1"/>
</dbReference>
<dbReference type="Pfam" id="PF12728">
    <property type="entry name" value="HTH_17"/>
    <property type="match status" value="1"/>
</dbReference>
<dbReference type="InterPro" id="IPR024370">
    <property type="entry name" value="PBP_domain"/>
</dbReference>
<sequence>MTGNTALTPQEVADMLKIAKNTVYELIKRGELKGYKVGKKIRVDVKDVEEYKNRKKNVRGRKNALSSSDIFYPGNSRKDDFVICGQDAILDILSRYISMRSPGTRIFRSYVGSYTGLLGLYTGKVQVATAHLWDGDSGKYNIPFVRRLLPGIPTVIIHLACRMQGFYVSRGNPKNIHGWEDFKRPDINMINREKGCGTRILLDEHLRLLKIKNRDIAGYDRECLSHLAVASTVARGEADVGIGNEKTSLQVQNIDFIPIQKERYELVLKRDDMNKPPFNLIIEILQSEKFKQELAGIGGYDLKETGNIIAEL</sequence>
<comment type="caution">
    <text evidence="3">The sequence shown here is derived from an EMBL/GenBank/DDBJ whole genome shotgun (WGS) entry which is preliminary data.</text>
</comment>
<dbReference type="RefSeq" id="WP_369869242.1">
    <property type="nucleotide sequence ID" value="NZ_JBGFFE010000020.1"/>
</dbReference>
<dbReference type="SUPFAM" id="SSF53850">
    <property type="entry name" value="Periplasmic binding protein-like II"/>
    <property type="match status" value="1"/>
</dbReference>
<evidence type="ECO:0000259" key="2">
    <source>
        <dbReference type="Pfam" id="PF12728"/>
    </source>
</evidence>
<keyword evidence="4" id="KW-1185">Reference proteome</keyword>
<dbReference type="EMBL" id="JBGFFE010000020">
    <property type="protein sequence ID" value="MEY8764381.1"/>
    <property type="molecule type" value="Genomic_DNA"/>
</dbReference>
<dbReference type="InterPro" id="IPR010093">
    <property type="entry name" value="SinI_DNA-bd"/>
</dbReference>